<feature type="transmembrane region" description="Helical" evidence="2">
    <location>
        <begin position="60"/>
        <end position="80"/>
    </location>
</feature>
<keyword evidence="4" id="KW-1185">Reference proteome</keyword>
<dbReference type="AlphaFoldDB" id="A0A167VZL5"/>
<dbReference type="EMBL" id="KV417833">
    <property type="protein sequence ID" value="KZP05538.1"/>
    <property type="molecule type" value="Genomic_DNA"/>
</dbReference>
<evidence type="ECO:0000256" key="1">
    <source>
        <dbReference type="SAM" id="MobiDB-lite"/>
    </source>
</evidence>
<organism evidence="3 4">
    <name type="scientific">Athelia psychrophila</name>
    <dbReference type="NCBI Taxonomy" id="1759441"/>
    <lineage>
        <taxon>Eukaryota</taxon>
        <taxon>Fungi</taxon>
        <taxon>Dikarya</taxon>
        <taxon>Basidiomycota</taxon>
        <taxon>Agaricomycotina</taxon>
        <taxon>Agaricomycetes</taxon>
        <taxon>Agaricomycetidae</taxon>
        <taxon>Atheliales</taxon>
        <taxon>Atheliaceae</taxon>
        <taxon>Athelia</taxon>
    </lineage>
</organism>
<name>A0A167VZL5_9AGAM</name>
<proteinExistence type="predicted"/>
<keyword evidence="2" id="KW-0472">Membrane</keyword>
<dbReference type="Proteomes" id="UP000076532">
    <property type="component" value="Unassembled WGS sequence"/>
</dbReference>
<evidence type="ECO:0000313" key="3">
    <source>
        <dbReference type="EMBL" id="KZP05538.1"/>
    </source>
</evidence>
<feature type="region of interest" description="Disordered" evidence="1">
    <location>
        <begin position="1"/>
        <end position="32"/>
    </location>
</feature>
<accession>A0A167VZL5</accession>
<sequence>MLQTRPHAAPRARAHRRSPTQEPEQQDTDASVSITINVPANLAAETDISGSNYAANHPSAFCYAVAITAFCYAVAIAIAVTDSLSRSSVCAAESASESVHPNDPVPNIPTSSRRFYYIGGHWRKADTYQQAMEKWDTTPASQKAVFTAD</sequence>
<protein>
    <submittedName>
        <fullName evidence="3">Uncharacterized protein</fullName>
    </submittedName>
</protein>
<keyword evidence="2" id="KW-0812">Transmembrane</keyword>
<gene>
    <name evidence="3" type="ORF">FIBSPDRAFT_903448</name>
</gene>
<evidence type="ECO:0000256" key="2">
    <source>
        <dbReference type="SAM" id="Phobius"/>
    </source>
</evidence>
<evidence type="ECO:0000313" key="4">
    <source>
        <dbReference type="Proteomes" id="UP000076532"/>
    </source>
</evidence>
<feature type="compositionally biased region" description="Basic residues" evidence="1">
    <location>
        <begin position="8"/>
        <end position="18"/>
    </location>
</feature>
<feature type="compositionally biased region" description="Polar residues" evidence="1">
    <location>
        <begin position="20"/>
        <end position="32"/>
    </location>
</feature>
<keyword evidence="2" id="KW-1133">Transmembrane helix</keyword>
<reference evidence="3 4" key="1">
    <citation type="journal article" date="2016" name="Mol. Biol. Evol.">
        <title>Comparative Genomics of Early-Diverging Mushroom-Forming Fungi Provides Insights into the Origins of Lignocellulose Decay Capabilities.</title>
        <authorList>
            <person name="Nagy L.G."/>
            <person name="Riley R."/>
            <person name="Tritt A."/>
            <person name="Adam C."/>
            <person name="Daum C."/>
            <person name="Floudas D."/>
            <person name="Sun H."/>
            <person name="Yadav J.S."/>
            <person name="Pangilinan J."/>
            <person name="Larsson K.H."/>
            <person name="Matsuura K."/>
            <person name="Barry K."/>
            <person name="Labutti K."/>
            <person name="Kuo R."/>
            <person name="Ohm R.A."/>
            <person name="Bhattacharya S.S."/>
            <person name="Shirouzu T."/>
            <person name="Yoshinaga Y."/>
            <person name="Martin F.M."/>
            <person name="Grigoriev I.V."/>
            <person name="Hibbett D.S."/>
        </authorList>
    </citation>
    <scope>NUCLEOTIDE SEQUENCE [LARGE SCALE GENOMIC DNA]</scope>
    <source>
        <strain evidence="3 4">CBS 109695</strain>
    </source>
</reference>